<dbReference type="Proteomes" id="UP000274762">
    <property type="component" value="Unassembled WGS sequence"/>
</dbReference>
<evidence type="ECO:0000313" key="8">
    <source>
        <dbReference type="EMBL" id="RKR95375.1"/>
    </source>
</evidence>
<evidence type="ECO:0000256" key="2">
    <source>
        <dbReference type="ARBA" id="ARBA00005477"/>
    </source>
</evidence>
<evidence type="ECO:0000313" key="9">
    <source>
        <dbReference type="Proteomes" id="UP000274762"/>
    </source>
</evidence>
<gene>
    <name evidence="8" type="ORF">DFJ75_2193</name>
</gene>
<proteinExistence type="inferred from homology"/>
<dbReference type="EMBL" id="RBKV01000001">
    <property type="protein sequence ID" value="RKR95375.1"/>
    <property type="molecule type" value="Genomic_DNA"/>
</dbReference>
<feature type="domain" description="Fibronectin-attachment" evidence="7">
    <location>
        <begin position="28"/>
        <end position="178"/>
    </location>
</feature>
<dbReference type="GO" id="GO:0050840">
    <property type="term" value="F:extracellular matrix binding"/>
    <property type="evidence" value="ECO:0007669"/>
    <property type="project" value="InterPro"/>
</dbReference>
<reference evidence="8 9" key="1">
    <citation type="submission" date="2018-10" db="EMBL/GenBank/DDBJ databases">
        <title>Sequencing the genomes of 1000 actinobacteria strains.</title>
        <authorList>
            <person name="Klenk H.-P."/>
        </authorList>
    </citation>
    <scope>NUCLEOTIDE SEQUENCE [LARGE SCALE GENOMIC DNA]</scope>
    <source>
        <strain evidence="8 9">DSM 44343</strain>
    </source>
</reference>
<dbReference type="InterPro" id="IPR010801">
    <property type="entry name" value="FAP"/>
</dbReference>
<comment type="similarity">
    <text evidence="2">Belongs to the Apa family.</text>
</comment>
<dbReference type="AlphaFoldDB" id="A0A495K3K2"/>
<evidence type="ECO:0000256" key="1">
    <source>
        <dbReference type="ARBA" id="ARBA00004613"/>
    </source>
</evidence>
<evidence type="ECO:0000256" key="4">
    <source>
        <dbReference type="ARBA" id="ARBA00022525"/>
    </source>
</evidence>
<evidence type="ECO:0000259" key="7">
    <source>
        <dbReference type="Pfam" id="PF07174"/>
    </source>
</evidence>
<dbReference type="Pfam" id="PF07174">
    <property type="entry name" value="FAP"/>
    <property type="match status" value="1"/>
</dbReference>
<comment type="caution">
    <text evidence="8">The sequence shown here is derived from an EMBL/GenBank/DDBJ whole genome shotgun (WGS) entry which is preliminary data.</text>
</comment>
<evidence type="ECO:0000256" key="5">
    <source>
        <dbReference type="ARBA" id="ARBA00022729"/>
    </source>
</evidence>
<sequence length="179" mass="19122">MMMVGGCARGVDGQAVPVADPRPVGFIEFADAGFGITAPPGWTVREDSDELIYGDVALTKNGDDASMILIGVLDGSIFASARADNRVAAQELGSGMGEFFFPDSGTRVDREGGTLSGAQTTGAFEFYRVEFDDRSRSDAEVFSAVVEKAGERWWMTWLSNKSAVDVDEACELAESITPM</sequence>
<comment type="subcellular location">
    <subcellularLocation>
        <location evidence="1">Secreted</location>
    </subcellularLocation>
</comment>
<protein>
    <recommendedName>
        <fullName evidence="3">Alanine and proline-rich secreted protein Apa</fullName>
    </recommendedName>
    <alternativeName>
        <fullName evidence="6">Fibronectin attachment protein</fullName>
    </alternativeName>
</protein>
<keyword evidence="5" id="KW-0732">Signal</keyword>
<evidence type="ECO:0000256" key="6">
    <source>
        <dbReference type="ARBA" id="ARBA00031042"/>
    </source>
</evidence>
<keyword evidence="4" id="KW-0964">Secreted</keyword>
<accession>A0A495K3K2</accession>
<evidence type="ECO:0000256" key="3">
    <source>
        <dbReference type="ARBA" id="ARBA00016054"/>
    </source>
</evidence>
<name>A0A495K3K2_WILMA</name>
<dbReference type="GO" id="GO:0005576">
    <property type="term" value="C:extracellular region"/>
    <property type="evidence" value="ECO:0007669"/>
    <property type="project" value="UniProtKB-SubCell"/>
</dbReference>
<organism evidence="8 9">
    <name type="scientific">Williamsia marianensis</name>
    <dbReference type="NCBI Taxonomy" id="85044"/>
    <lineage>
        <taxon>Bacteria</taxon>
        <taxon>Bacillati</taxon>
        <taxon>Actinomycetota</taxon>
        <taxon>Actinomycetes</taxon>
        <taxon>Mycobacteriales</taxon>
        <taxon>Nocardiaceae</taxon>
        <taxon>Williamsia</taxon>
    </lineage>
</organism>